<protein>
    <submittedName>
        <fullName evidence="2">Uncharacterized protein</fullName>
    </submittedName>
</protein>
<keyword evidence="1" id="KW-0812">Transmembrane</keyword>
<sequence>MHYIRRVLHVVSIPILLPTDLGILHFLLSKQYQLHQLKQGKTGKHPSHLRPLGHLPCCPGQSEQGMMWESFSVYFLLLAVLMWIMFGNLLALVQLQVEFTPQLKMVNNDMIPAMISEHFYG</sequence>
<dbReference type="EMBL" id="JADGMS010000004">
    <property type="protein sequence ID" value="KAF9684100.1"/>
    <property type="molecule type" value="Genomic_DNA"/>
</dbReference>
<proteinExistence type="predicted"/>
<keyword evidence="3" id="KW-1185">Reference proteome</keyword>
<reference evidence="2 3" key="1">
    <citation type="submission" date="2020-10" db="EMBL/GenBank/DDBJ databases">
        <title>Plant Genome Project.</title>
        <authorList>
            <person name="Zhang R.-G."/>
        </authorList>
    </citation>
    <scope>NUCLEOTIDE SEQUENCE [LARGE SCALE GENOMIC DNA]</scope>
    <source>
        <strain evidence="2">FAFU-HL-1</strain>
        <tissue evidence="2">Leaf</tissue>
    </source>
</reference>
<gene>
    <name evidence="2" type="ORF">SADUNF_Sadunf04G0082700</name>
</gene>
<name>A0A835KAS1_9ROSI</name>
<feature type="transmembrane region" description="Helical" evidence="1">
    <location>
        <begin position="7"/>
        <end position="28"/>
    </location>
</feature>
<keyword evidence="1" id="KW-0472">Membrane</keyword>
<evidence type="ECO:0000256" key="1">
    <source>
        <dbReference type="SAM" id="Phobius"/>
    </source>
</evidence>
<organism evidence="2 3">
    <name type="scientific">Salix dunnii</name>
    <dbReference type="NCBI Taxonomy" id="1413687"/>
    <lineage>
        <taxon>Eukaryota</taxon>
        <taxon>Viridiplantae</taxon>
        <taxon>Streptophyta</taxon>
        <taxon>Embryophyta</taxon>
        <taxon>Tracheophyta</taxon>
        <taxon>Spermatophyta</taxon>
        <taxon>Magnoliopsida</taxon>
        <taxon>eudicotyledons</taxon>
        <taxon>Gunneridae</taxon>
        <taxon>Pentapetalae</taxon>
        <taxon>rosids</taxon>
        <taxon>fabids</taxon>
        <taxon>Malpighiales</taxon>
        <taxon>Salicaceae</taxon>
        <taxon>Saliceae</taxon>
        <taxon>Salix</taxon>
    </lineage>
</organism>
<dbReference type="AlphaFoldDB" id="A0A835KAS1"/>
<evidence type="ECO:0000313" key="3">
    <source>
        <dbReference type="Proteomes" id="UP000657918"/>
    </source>
</evidence>
<dbReference type="Proteomes" id="UP000657918">
    <property type="component" value="Chromosome 4"/>
</dbReference>
<evidence type="ECO:0000313" key="2">
    <source>
        <dbReference type="EMBL" id="KAF9684100.1"/>
    </source>
</evidence>
<comment type="caution">
    <text evidence="2">The sequence shown here is derived from an EMBL/GenBank/DDBJ whole genome shotgun (WGS) entry which is preliminary data.</text>
</comment>
<feature type="transmembrane region" description="Helical" evidence="1">
    <location>
        <begin position="71"/>
        <end position="95"/>
    </location>
</feature>
<accession>A0A835KAS1</accession>
<keyword evidence="1" id="KW-1133">Transmembrane helix</keyword>